<evidence type="ECO:0000256" key="3">
    <source>
        <dbReference type="ARBA" id="ARBA00023239"/>
    </source>
</evidence>
<comment type="catalytic activity">
    <reaction evidence="1">
        <text>3-dehydroquinate = 3-dehydroshikimate + H2O</text>
        <dbReference type="Rhea" id="RHEA:21096"/>
        <dbReference type="ChEBI" id="CHEBI:15377"/>
        <dbReference type="ChEBI" id="CHEBI:16630"/>
        <dbReference type="ChEBI" id="CHEBI:32364"/>
        <dbReference type="EC" id="4.2.1.10"/>
    </reaction>
</comment>
<reference evidence="5" key="1">
    <citation type="journal article" date="2014" name="Front. Microbiol.">
        <title>High frequency of phylogenetically diverse reductive dehalogenase-homologous genes in deep subseafloor sedimentary metagenomes.</title>
        <authorList>
            <person name="Kawai M."/>
            <person name="Futagami T."/>
            <person name="Toyoda A."/>
            <person name="Takaki Y."/>
            <person name="Nishi S."/>
            <person name="Hori S."/>
            <person name="Arai W."/>
            <person name="Tsubouchi T."/>
            <person name="Morono Y."/>
            <person name="Uchiyama I."/>
            <person name="Ito T."/>
            <person name="Fujiyama A."/>
            <person name="Inagaki F."/>
            <person name="Takami H."/>
        </authorList>
    </citation>
    <scope>NUCLEOTIDE SEQUENCE</scope>
    <source>
        <strain evidence="5">Expedition CK06-06</strain>
    </source>
</reference>
<dbReference type="InterPro" id="IPR050146">
    <property type="entry name" value="Type-I_3-dehydroquinase"/>
</dbReference>
<gene>
    <name evidence="5" type="ORF">S03H2_38507</name>
</gene>
<protein>
    <recommendedName>
        <fullName evidence="2">3-dehydroquinate dehydratase</fullName>
        <ecNumber evidence="2">4.2.1.10</ecNumber>
    </recommendedName>
</protein>
<comment type="caution">
    <text evidence="5">The sequence shown here is derived from an EMBL/GenBank/DDBJ whole genome shotgun (WGS) entry which is preliminary data.</text>
</comment>
<evidence type="ECO:0000313" key="5">
    <source>
        <dbReference type="EMBL" id="GAH56737.1"/>
    </source>
</evidence>
<proteinExistence type="inferred from homology"/>
<dbReference type="HAMAP" id="MF_00214">
    <property type="entry name" value="AroD"/>
    <property type="match status" value="1"/>
</dbReference>
<name>X1GHR8_9ZZZZ</name>
<evidence type="ECO:0000256" key="4">
    <source>
        <dbReference type="ARBA" id="ARBA00023270"/>
    </source>
</evidence>
<dbReference type="GO" id="GO:0003855">
    <property type="term" value="F:3-dehydroquinate dehydratase activity"/>
    <property type="evidence" value="ECO:0007669"/>
    <property type="project" value="UniProtKB-EC"/>
</dbReference>
<organism evidence="5">
    <name type="scientific">marine sediment metagenome</name>
    <dbReference type="NCBI Taxonomy" id="412755"/>
    <lineage>
        <taxon>unclassified sequences</taxon>
        <taxon>metagenomes</taxon>
        <taxon>ecological metagenomes</taxon>
    </lineage>
</organism>
<dbReference type="SUPFAM" id="SSF51569">
    <property type="entry name" value="Aldolase"/>
    <property type="match status" value="1"/>
</dbReference>
<evidence type="ECO:0000256" key="2">
    <source>
        <dbReference type="ARBA" id="ARBA00012060"/>
    </source>
</evidence>
<dbReference type="InterPro" id="IPR013785">
    <property type="entry name" value="Aldolase_TIM"/>
</dbReference>
<dbReference type="GO" id="GO:0046279">
    <property type="term" value="P:3,4-dihydroxybenzoate biosynthetic process"/>
    <property type="evidence" value="ECO:0007669"/>
    <property type="project" value="UniProtKB-ARBA"/>
</dbReference>
<dbReference type="EC" id="4.2.1.10" evidence="2"/>
<keyword evidence="4" id="KW-0704">Schiff base</keyword>
<dbReference type="AlphaFoldDB" id="X1GHR8"/>
<dbReference type="PANTHER" id="PTHR43699:SF1">
    <property type="entry name" value="3-DEHYDROQUINATE DEHYDRATASE"/>
    <property type="match status" value="1"/>
</dbReference>
<dbReference type="Pfam" id="PF01487">
    <property type="entry name" value="DHquinase_I"/>
    <property type="match status" value="1"/>
</dbReference>
<dbReference type="EMBL" id="BARU01023747">
    <property type="protein sequence ID" value="GAH56737.1"/>
    <property type="molecule type" value="Genomic_DNA"/>
</dbReference>
<dbReference type="InterPro" id="IPR001381">
    <property type="entry name" value="DHquinase_I"/>
</dbReference>
<keyword evidence="3" id="KW-0456">Lyase</keyword>
<evidence type="ECO:0000256" key="1">
    <source>
        <dbReference type="ARBA" id="ARBA00001864"/>
    </source>
</evidence>
<sequence>MSKVEKIGEVELGLQPVIVGVMKSLSIREAKRAAKESGADVIELRIDLLEDEEKSVEKVKEFVAMLLKDSHPSIPIIVTNRRKEEGGAFVGTEEERIGMLNGILETAEVDAVDVEFFSPAAGKSEIIERAKSRHIPVIFSFHDFNGMPNREDILRIIASMYEEGGSIAKIAVTPKTLSDTLLLLDITHKVSSEGKLLVTIGMGPVGRHLRVIAPLYGSALAYGFIEVR</sequence>
<dbReference type="CDD" id="cd00502">
    <property type="entry name" value="DHQase_I"/>
    <property type="match status" value="1"/>
</dbReference>
<feature type="non-terminal residue" evidence="5">
    <location>
        <position position="228"/>
    </location>
</feature>
<dbReference type="Gene3D" id="3.20.20.70">
    <property type="entry name" value="Aldolase class I"/>
    <property type="match status" value="1"/>
</dbReference>
<accession>X1GHR8</accession>
<dbReference type="PANTHER" id="PTHR43699">
    <property type="entry name" value="3-DEHYDROQUINATE DEHYDRATASE"/>
    <property type="match status" value="1"/>
</dbReference>
<dbReference type="NCBIfam" id="TIGR01093">
    <property type="entry name" value="aroD"/>
    <property type="match status" value="1"/>
</dbReference>